<organism evidence="2 3">
    <name type="scientific">Candidatus Colwellbacteria bacterium CG_4_9_14_0_2_um_filter_50_12</name>
    <dbReference type="NCBI Taxonomy" id="1974538"/>
    <lineage>
        <taxon>Bacteria</taxon>
        <taxon>Candidatus Colwelliibacteriota</taxon>
    </lineage>
</organism>
<keyword evidence="1" id="KW-0472">Membrane</keyword>
<feature type="transmembrane region" description="Helical" evidence="1">
    <location>
        <begin position="195"/>
        <end position="214"/>
    </location>
</feature>
<feature type="transmembrane region" description="Helical" evidence="1">
    <location>
        <begin position="113"/>
        <end position="131"/>
    </location>
</feature>
<keyword evidence="1" id="KW-1133">Transmembrane helix</keyword>
<feature type="transmembrane region" description="Helical" evidence="1">
    <location>
        <begin position="162"/>
        <end position="183"/>
    </location>
</feature>
<dbReference type="AlphaFoldDB" id="A0A2M8G1I2"/>
<proteinExistence type="predicted"/>
<feature type="transmembrane region" description="Helical" evidence="1">
    <location>
        <begin position="42"/>
        <end position="66"/>
    </location>
</feature>
<evidence type="ECO:0000313" key="2">
    <source>
        <dbReference type="EMBL" id="PJC65322.1"/>
    </source>
</evidence>
<accession>A0A2M8G1I2</accession>
<evidence type="ECO:0000256" key="1">
    <source>
        <dbReference type="SAM" id="Phobius"/>
    </source>
</evidence>
<keyword evidence="1" id="KW-0812">Transmembrane</keyword>
<comment type="caution">
    <text evidence="2">The sequence shown here is derived from an EMBL/GenBank/DDBJ whole genome shotgun (WGS) entry which is preliminary data.</text>
</comment>
<name>A0A2M8G1I2_9BACT</name>
<reference evidence="3" key="1">
    <citation type="submission" date="2017-09" db="EMBL/GenBank/DDBJ databases">
        <title>Depth-based differentiation of microbial function through sediment-hosted aquifers and enrichment of novel symbionts in the deep terrestrial subsurface.</title>
        <authorList>
            <person name="Probst A.J."/>
            <person name="Ladd B."/>
            <person name="Jarett J.K."/>
            <person name="Geller-Mcgrath D.E."/>
            <person name="Sieber C.M.K."/>
            <person name="Emerson J.B."/>
            <person name="Anantharaman K."/>
            <person name="Thomas B.C."/>
            <person name="Malmstrom R."/>
            <person name="Stieglmeier M."/>
            <person name="Klingl A."/>
            <person name="Woyke T."/>
            <person name="Ryan C.M."/>
            <person name="Banfield J.F."/>
        </authorList>
    </citation>
    <scope>NUCLEOTIDE SEQUENCE [LARGE SCALE GENOMIC DNA]</scope>
</reference>
<evidence type="ECO:0000313" key="3">
    <source>
        <dbReference type="Proteomes" id="UP000229674"/>
    </source>
</evidence>
<protein>
    <submittedName>
        <fullName evidence="2">Uncharacterized protein</fullName>
    </submittedName>
</protein>
<dbReference type="Proteomes" id="UP000229674">
    <property type="component" value="Unassembled WGS sequence"/>
</dbReference>
<sequence length="218" mass="24527">MLTVLAFLVTWLPTVYLWAAFILASIAYLIRDKLPLRRWSKILIASTTFYYLAYAALATVVQYYIWKGGGVLTAGLLNSPLDPSVQAITFWGKLPFIANSKLGYLVFYSWGRFWLGALLSIACGLVFWLILKGLKKHRERFFEDGEVELGTLAAMMAGWPQFVVFVPFVFAAIVIFSIIRLAFFKESYTTLGIPVLLAVLLTYVFSSSIEPLLVKLAL</sequence>
<dbReference type="EMBL" id="PFQX01000048">
    <property type="protein sequence ID" value="PJC65322.1"/>
    <property type="molecule type" value="Genomic_DNA"/>
</dbReference>
<feature type="transmembrane region" description="Helical" evidence="1">
    <location>
        <begin position="6"/>
        <end position="30"/>
    </location>
</feature>
<gene>
    <name evidence="2" type="ORF">CO020_01260</name>
</gene>